<dbReference type="SMART" id="SM00347">
    <property type="entry name" value="HTH_MARR"/>
    <property type="match status" value="1"/>
</dbReference>
<proteinExistence type="predicted"/>
<dbReference type="GO" id="GO:0006950">
    <property type="term" value="P:response to stress"/>
    <property type="evidence" value="ECO:0007669"/>
    <property type="project" value="TreeGrafter"/>
</dbReference>
<dbReference type="GO" id="GO:0003700">
    <property type="term" value="F:DNA-binding transcription factor activity"/>
    <property type="evidence" value="ECO:0007669"/>
    <property type="project" value="InterPro"/>
</dbReference>
<dbReference type="InterPro" id="IPR036388">
    <property type="entry name" value="WH-like_DNA-bd_sf"/>
</dbReference>
<keyword evidence="3" id="KW-1185">Reference proteome</keyword>
<dbReference type="RefSeq" id="WP_069849513.1">
    <property type="nucleotide sequence ID" value="NZ_CP014859.1"/>
</dbReference>
<dbReference type="InterPro" id="IPR036390">
    <property type="entry name" value="WH_DNA-bd_sf"/>
</dbReference>
<dbReference type="Proteomes" id="UP000095210">
    <property type="component" value="Chromosome"/>
</dbReference>
<dbReference type="AlphaFoldDB" id="A0AAC9HQF4"/>
<protein>
    <submittedName>
        <fullName evidence="2">Transcriptional regulator</fullName>
    </submittedName>
</protein>
<evidence type="ECO:0000313" key="3">
    <source>
        <dbReference type="Proteomes" id="UP000095210"/>
    </source>
</evidence>
<dbReference type="InterPro" id="IPR039422">
    <property type="entry name" value="MarR/SlyA-like"/>
</dbReference>
<dbReference type="PROSITE" id="PS50995">
    <property type="entry name" value="HTH_MARR_2"/>
    <property type="match status" value="1"/>
</dbReference>
<dbReference type="EMBL" id="CP014859">
    <property type="protein sequence ID" value="AOS63667.1"/>
    <property type="molecule type" value="Genomic_DNA"/>
</dbReference>
<feature type="domain" description="HTH marR-type" evidence="1">
    <location>
        <begin position="13"/>
        <end position="152"/>
    </location>
</feature>
<dbReference type="SUPFAM" id="SSF46785">
    <property type="entry name" value="Winged helix' DNA-binding domain"/>
    <property type="match status" value="1"/>
</dbReference>
<evidence type="ECO:0000313" key="2">
    <source>
        <dbReference type="EMBL" id="AOS63667.1"/>
    </source>
</evidence>
<dbReference type="PANTHER" id="PTHR33164">
    <property type="entry name" value="TRANSCRIPTIONAL REGULATOR, MARR FAMILY"/>
    <property type="match status" value="1"/>
</dbReference>
<dbReference type="Gene3D" id="1.10.10.10">
    <property type="entry name" value="Winged helix-like DNA-binding domain superfamily/Winged helix DNA-binding domain"/>
    <property type="match status" value="1"/>
</dbReference>
<reference evidence="3" key="1">
    <citation type="submission" date="2016-03" db="EMBL/GenBank/DDBJ databases">
        <title>Complete genome sequence of the type strain Actinoalloteichus hymeniacidonis DSM 45092.</title>
        <authorList>
            <person name="Schaffert L."/>
            <person name="Albersmeier A."/>
            <person name="Winkler A."/>
            <person name="Kalinowski J."/>
            <person name="Zotchev S."/>
            <person name="Ruckert C."/>
        </authorList>
    </citation>
    <scope>NUCLEOTIDE SEQUENCE [LARGE SCALE GENOMIC DNA]</scope>
    <source>
        <strain evidence="3">HPA177(T) (DSM 45092(T))</strain>
    </source>
</reference>
<name>A0AAC9HQF4_9PSEU</name>
<evidence type="ECO:0000259" key="1">
    <source>
        <dbReference type="PROSITE" id="PS50995"/>
    </source>
</evidence>
<organism evidence="2 3">
    <name type="scientific">Actinoalloteichus hymeniacidonis</name>
    <dbReference type="NCBI Taxonomy" id="340345"/>
    <lineage>
        <taxon>Bacteria</taxon>
        <taxon>Bacillati</taxon>
        <taxon>Actinomycetota</taxon>
        <taxon>Actinomycetes</taxon>
        <taxon>Pseudonocardiales</taxon>
        <taxon>Pseudonocardiaceae</taxon>
        <taxon>Actinoalloteichus</taxon>
    </lineage>
</organism>
<dbReference type="PANTHER" id="PTHR33164:SF57">
    <property type="entry name" value="MARR-FAMILY TRANSCRIPTIONAL REGULATOR"/>
    <property type="match status" value="1"/>
</dbReference>
<dbReference type="KEGG" id="ahm:TL08_14265"/>
<dbReference type="InterPro" id="IPR000835">
    <property type="entry name" value="HTH_MarR-typ"/>
</dbReference>
<sequence>MSTQDQPRSSLSSDEAIRAMLLLMPRVAARLKRIPIPERLQSFNLAPRHLSLLSYLLFDGPMPVNQLAARLEVAPTTVSLMVSDLTGRGVLERHADPDDGRRTIVAITRDEQTRAAIDGWLANGANAWRSAFAPLSAEDRAMFVRTIEAYERGTTGELN</sequence>
<dbReference type="Pfam" id="PF12802">
    <property type="entry name" value="MarR_2"/>
    <property type="match status" value="1"/>
</dbReference>
<accession>A0AAC9HQF4</accession>
<gene>
    <name evidence="2" type="ORF">TL08_14265</name>
</gene>